<dbReference type="InterPro" id="IPR001646">
    <property type="entry name" value="5peptide_repeat"/>
</dbReference>
<dbReference type="PANTHER" id="PTHR14136:SF17">
    <property type="entry name" value="BTB_POZ DOMAIN-CONTAINING PROTEIN KCTD9"/>
    <property type="match status" value="1"/>
</dbReference>
<dbReference type="PANTHER" id="PTHR14136">
    <property type="entry name" value="BTB_POZ DOMAIN-CONTAINING PROTEIN KCTD9"/>
    <property type="match status" value="1"/>
</dbReference>
<accession>A0A9D2IYW1</accession>
<gene>
    <name evidence="1" type="ORF">H9813_06015</name>
</gene>
<evidence type="ECO:0000313" key="2">
    <source>
        <dbReference type="Proteomes" id="UP000824035"/>
    </source>
</evidence>
<dbReference type="EMBL" id="DXBV01000054">
    <property type="protein sequence ID" value="HIZ30770.1"/>
    <property type="molecule type" value="Genomic_DNA"/>
</dbReference>
<dbReference type="Gene3D" id="2.160.20.80">
    <property type="entry name" value="E3 ubiquitin-protein ligase SopA"/>
    <property type="match status" value="1"/>
</dbReference>
<name>A0A9D2IYW1_9FIRM</name>
<proteinExistence type="predicted"/>
<protein>
    <submittedName>
        <fullName evidence="1">Pentapeptide repeat-containing protein</fullName>
    </submittedName>
</protein>
<dbReference type="Pfam" id="PF13599">
    <property type="entry name" value="Pentapeptide_4"/>
    <property type="match status" value="1"/>
</dbReference>
<organism evidence="1 2">
    <name type="scientific">Candidatus Allofournierella merdipullorum</name>
    <dbReference type="NCBI Taxonomy" id="2838595"/>
    <lineage>
        <taxon>Bacteria</taxon>
        <taxon>Bacillati</taxon>
        <taxon>Bacillota</taxon>
        <taxon>Clostridia</taxon>
        <taxon>Eubacteriales</taxon>
        <taxon>Oscillospiraceae</taxon>
        <taxon>Allofournierella</taxon>
    </lineage>
</organism>
<dbReference type="InterPro" id="IPR051082">
    <property type="entry name" value="Pentapeptide-BTB/POZ_domain"/>
</dbReference>
<reference evidence="1" key="2">
    <citation type="submission" date="2021-04" db="EMBL/GenBank/DDBJ databases">
        <authorList>
            <person name="Gilroy R."/>
        </authorList>
    </citation>
    <scope>NUCLEOTIDE SEQUENCE</scope>
    <source>
        <strain evidence="1">ChiGjej4B4-18154</strain>
    </source>
</reference>
<dbReference type="AlphaFoldDB" id="A0A9D2IYW1"/>
<dbReference type="Proteomes" id="UP000824035">
    <property type="component" value="Unassembled WGS sequence"/>
</dbReference>
<dbReference type="SUPFAM" id="SSF141571">
    <property type="entry name" value="Pentapeptide repeat-like"/>
    <property type="match status" value="1"/>
</dbReference>
<evidence type="ECO:0000313" key="1">
    <source>
        <dbReference type="EMBL" id="HIZ30770.1"/>
    </source>
</evidence>
<comment type="caution">
    <text evidence="1">The sequence shown here is derived from an EMBL/GenBank/DDBJ whole genome shotgun (WGS) entry which is preliminary data.</text>
</comment>
<reference evidence="1" key="1">
    <citation type="journal article" date="2021" name="PeerJ">
        <title>Extensive microbial diversity within the chicken gut microbiome revealed by metagenomics and culture.</title>
        <authorList>
            <person name="Gilroy R."/>
            <person name="Ravi A."/>
            <person name="Getino M."/>
            <person name="Pursley I."/>
            <person name="Horton D.L."/>
            <person name="Alikhan N.F."/>
            <person name="Baker D."/>
            <person name="Gharbi K."/>
            <person name="Hall N."/>
            <person name="Watson M."/>
            <person name="Adriaenssens E.M."/>
            <person name="Foster-Nyarko E."/>
            <person name="Jarju S."/>
            <person name="Secka A."/>
            <person name="Antonio M."/>
            <person name="Oren A."/>
            <person name="Chaudhuri R.R."/>
            <person name="La Ragione R."/>
            <person name="Hildebrand F."/>
            <person name="Pallen M.J."/>
        </authorList>
    </citation>
    <scope>NUCLEOTIDE SEQUENCE</scope>
    <source>
        <strain evidence="1">ChiGjej4B4-18154</strain>
    </source>
</reference>
<sequence length="219" mass="24202">MKEKPILPPSLPDRPEPAERGEELVAMARATQEPLARWRFSGLDLCGEDLREMRFEQCVFEGCRFTGADLQGASFVDCLLKNCEFSAVRAGEAYFLRCRFQGVKALAASLPDCRLAHVQMTECNFTEANFTGASVEQARLEECDLSAASLAEWRHKGLSLAHSRFFRTSFFKTPLAGLDFTDSELEGVTVSDDAAELKGATVNVRQAAELARLLGVTVR</sequence>